<evidence type="ECO:0000256" key="11">
    <source>
        <dbReference type="RuleBase" id="RU004253"/>
    </source>
</evidence>
<dbReference type="EMBL" id="PDYG01000134">
    <property type="protein sequence ID" value="PHU36364.1"/>
    <property type="molecule type" value="Genomic_DNA"/>
</dbReference>
<dbReference type="PANTHER" id="PTHR20857">
    <property type="entry name" value="THIAMINE-PHOSPHATE PYROPHOSPHORYLASE"/>
    <property type="match status" value="1"/>
</dbReference>
<reference evidence="13 14" key="2">
    <citation type="submission" date="2017-10" db="EMBL/GenBank/DDBJ databases">
        <authorList>
            <person name="Banno H."/>
            <person name="Chua N.-H."/>
        </authorList>
    </citation>
    <scope>NUCLEOTIDE SEQUENCE [LARGE SCALE GENOMIC DNA]</scope>
    <source>
        <strain evidence="13 14">JK623</strain>
    </source>
</reference>
<sequence>MKCQKKYMQLYAVTDRAWAKEQSLYEQVEAALKGGVTAVQLREKHLSEEEYIKEACEMKKLCAKYGVPLFINDNVKVALACHADGIHVGQNDMDPEEVRALVGDDMMIGVSAHSVEEAQEAVRKGADCLGVGAAFATLTKSDAKVLPPDMLQAISKSVDVPIVAIGGINRDNLPQLAGTGISGVALVSAIFAAKEIEQETRALFQMTEELFG</sequence>
<evidence type="ECO:0000256" key="2">
    <source>
        <dbReference type="ARBA" id="ARBA00022679"/>
    </source>
</evidence>
<feature type="binding site" evidence="9">
    <location>
        <begin position="40"/>
        <end position="44"/>
    </location>
    <ligand>
        <name>4-amino-2-methyl-5-(diphosphooxymethyl)pyrimidine</name>
        <dbReference type="ChEBI" id="CHEBI:57841"/>
    </ligand>
</feature>
<dbReference type="GO" id="GO:0005737">
    <property type="term" value="C:cytoplasm"/>
    <property type="evidence" value="ECO:0007669"/>
    <property type="project" value="TreeGrafter"/>
</dbReference>
<evidence type="ECO:0000256" key="9">
    <source>
        <dbReference type="HAMAP-Rule" id="MF_00097"/>
    </source>
</evidence>
<dbReference type="UniPathway" id="UPA00060">
    <property type="reaction ID" value="UER00141"/>
</dbReference>
<comment type="pathway">
    <text evidence="1 9 11">Cofactor biosynthesis; thiamine diphosphate biosynthesis; thiamine phosphate from 4-amino-2-methyl-5-diphosphomethylpyrimidine and 4-methyl-5-(2-phosphoethyl)-thiazole: step 1/1.</text>
</comment>
<dbReference type="GO" id="GO:0000287">
    <property type="term" value="F:magnesium ion binding"/>
    <property type="evidence" value="ECO:0007669"/>
    <property type="project" value="UniProtKB-UniRule"/>
</dbReference>
<evidence type="ECO:0000256" key="4">
    <source>
        <dbReference type="ARBA" id="ARBA00022842"/>
    </source>
</evidence>
<keyword evidence="2 9" id="KW-0808">Transferase</keyword>
<feature type="binding site" evidence="9">
    <location>
        <position position="167"/>
    </location>
    <ligand>
        <name>2-[(2R,5Z)-2-carboxy-4-methylthiazol-5(2H)-ylidene]ethyl phosphate</name>
        <dbReference type="ChEBI" id="CHEBI:62899"/>
    </ligand>
</feature>
<evidence type="ECO:0000256" key="3">
    <source>
        <dbReference type="ARBA" id="ARBA00022723"/>
    </source>
</evidence>
<feature type="binding site" evidence="9">
    <location>
        <begin position="137"/>
        <end position="139"/>
    </location>
    <ligand>
        <name>2-[(2R,5Z)-2-carboxy-4-methylthiazol-5(2H)-ylidene]ethyl phosphate</name>
        <dbReference type="ChEBI" id="CHEBI:62899"/>
    </ligand>
</feature>
<dbReference type="PANTHER" id="PTHR20857:SF23">
    <property type="entry name" value="THIAMINE BIOSYNTHETIC BIFUNCTIONAL ENZYME"/>
    <property type="match status" value="1"/>
</dbReference>
<evidence type="ECO:0000313" key="13">
    <source>
        <dbReference type="EMBL" id="PHU36364.1"/>
    </source>
</evidence>
<feature type="binding site" evidence="9">
    <location>
        <position position="72"/>
    </location>
    <ligand>
        <name>4-amino-2-methyl-5-(diphosphooxymethyl)pyrimidine</name>
        <dbReference type="ChEBI" id="CHEBI:57841"/>
    </ligand>
</feature>
<feature type="binding site" evidence="9">
    <location>
        <position position="111"/>
    </location>
    <ligand>
        <name>4-amino-2-methyl-5-(diphosphooxymethyl)pyrimidine</name>
        <dbReference type="ChEBI" id="CHEBI:57841"/>
    </ligand>
</feature>
<dbReference type="Pfam" id="PF02581">
    <property type="entry name" value="TMP-TENI"/>
    <property type="match status" value="1"/>
</dbReference>
<keyword evidence="14" id="KW-1185">Reference proteome</keyword>
<comment type="cofactor">
    <cofactor evidence="9">
        <name>Mg(2+)</name>
        <dbReference type="ChEBI" id="CHEBI:18420"/>
    </cofactor>
    <text evidence="9">Binds 1 Mg(2+) ion per subunit.</text>
</comment>
<evidence type="ECO:0000259" key="12">
    <source>
        <dbReference type="Pfam" id="PF02581"/>
    </source>
</evidence>
<dbReference type="Proteomes" id="UP000224563">
    <property type="component" value="Unassembled WGS sequence"/>
</dbReference>
<comment type="catalytic activity">
    <reaction evidence="6 9 10">
        <text>4-methyl-5-(2-phosphooxyethyl)-thiazole + 4-amino-2-methyl-5-(diphosphooxymethyl)pyrimidine + H(+) = thiamine phosphate + diphosphate</text>
        <dbReference type="Rhea" id="RHEA:22328"/>
        <dbReference type="ChEBI" id="CHEBI:15378"/>
        <dbReference type="ChEBI" id="CHEBI:33019"/>
        <dbReference type="ChEBI" id="CHEBI:37575"/>
        <dbReference type="ChEBI" id="CHEBI:57841"/>
        <dbReference type="ChEBI" id="CHEBI:58296"/>
        <dbReference type="EC" id="2.5.1.3"/>
    </reaction>
</comment>
<dbReference type="FunFam" id="3.20.20.70:FF:000096">
    <property type="entry name" value="Thiamine-phosphate synthase"/>
    <property type="match status" value="1"/>
</dbReference>
<feature type="binding site" evidence="9">
    <location>
        <position position="92"/>
    </location>
    <ligand>
        <name>Mg(2+)</name>
        <dbReference type="ChEBI" id="CHEBI:18420"/>
    </ligand>
</feature>
<feature type="domain" description="Thiamine phosphate synthase/TenI" evidence="12">
    <location>
        <begin position="10"/>
        <end position="190"/>
    </location>
</feature>
<reference evidence="13 14" key="1">
    <citation type="submission" date="2017-10" db="EMBL/GenBank/DDBJ databases">
        <title>Resolving the taxonomy of Roseburia spp., Eubacterium rectale and Agathobacter spp. through phylogenomic analysis.</title>
        <authorList>
            <person name="Sheridan P.O."/>
            <person name="Walker A.W."/>
            <person name="Duncan S.H."/>
            <person name="Scott K.P."/>
            <person name="Toole P.W.O."/>
            <person name="Luis P."/>
            <person name="Flint H.J."/>
        </authorList>
    </citation>
    <scope>NUCLEOTIDE SEQUENCE [LARGE SCALE GENOMIC DNA]</scope>
    <source>
        <strain evidence="13 14">JK623</strain>
    </source>
</reference>
<evidence type="ECO:0000256" key="8">
    <source>
        <dbReference type="ARBA" id="ARBA00047883"/>
    </source>
</evidence>
<evidence type="ECO:0000256" key="6">
    <source>
        <dbReference type="ARBA" id="ARBA00047334"/>
    </source>
</evidence>
<proteinExistence type="inferred from homology"/>
<organism evidence="13 14">
    <name type="scientific">Agathobacter ruminis</name>
    <dbReference type="NCBI Taxonomy" id="1712665"/>
    <lineage>
        <taxon>Bacteria</taxon>
        <taxon>Bacillati</taxon>
        <taxon>Bacillota</taxon>
        <taxon>Clostridia</taxon>
        <taxon>Lachnospirales</taxon>
        <taxon>Lachnospiraceae</taxon>
        <taxon>Agathobacter</taxon>
    </lineage>
</organism>
<dbReference type="NCBIfam" id="TIGR00693">
    <property type="entry name" value="thiE"/>
    <property type="match status" value="1"/>
</dbReference>
<comment type="catalytic activity">
    <reaction evidence="7 9 10">
        <text>2-(2-carboxy-4-methylthiazol-5-yl)ethyl phosphate + 4-amino-2-methyl-5-(diphosphooxymethyl)pyrimidine + 2 H(+) = thiamine phosphate + CO2 + diphosphate</text>
        <dbReference type="Rhea" id="RHEA:47848"/>
        <dbReference type="ChEBI" id="CHEBI:15378"/>
        <dbReference type="ChEBI" id="CHEBI:16526"/>
        <dbReference type="ChEBI" id="CHEBI:33019"/>
        <dbReference type="ChEBI" id="CHEBI:37575"/>
        <dbReference type="ChEBI" id="CHEBI:57841"/>
        <dbReference type="ChEBI" id="CHEBI:62890"/>
        <dbReference type="EC" id="2.5.1.3"/>
    </reaction>
</comment>
<comment type="caution">
    <text evidence="13">The sequence shown here is derived from an EMBL/GenBank/DDBJ whole genome shotgun (WGS) entry which is preliminary data.</text>
</comment>
<dbReference type="GO" id="GO:0009228">
    <property type="term" value="P:thiamine biosynthetic process"/>
    <property type="evidence" value="ECO:0007669"/>
    <property type="project" value="UniProtKB-KW"/>
</dbReference>
<dbReference type="InterPro" id="IPR034291">
    <property type="entry name" value="TMP_synthase"/>
</dbReference>
<dbReference type="InterPro" id="IPR013785">
    <property type="entry name" value="Aldolase_TIM"/>
</dbReference>
<keyword evidence="3 9" id="KW-0479">Metal-binding</keyword>
<keyword evidence="5 9" id="KW-0784">Thiamine biosynthesis</keyword>
<comment type="similarity">
    <text evidence="9 10">Belongs to the thiamine-phosphate synthase family.</text>
</comment>
<comment type="catalytic activity">
    <reaction evidence="8 9 10">
        <text>2-[(2R,5Z)-2-carboxy-4-methylthiazol-5(2H)-ylidene]ethyl phosphate + 4-amino-2-methyl-5-(diphosphooxymethyl)pyrimidine + 2 H(+) = thiamine phosphate + CO2 + diphosphate</text>
        <dbReference type="Rhea" id="RHEA:47844"/>
        <dbReference type="ChEBI" id="CHEBI:15378"/>
        <dbReference type="ChEBI" id="CHEBI:16526"/>
        <dbReference type="ChEBI" id="CHEBI:33019"/>
        <dbReference type="ChEBI" id="CHEBI:37575"/>
        <dbReference type="ChEBI" id="CHEBI:57841"/>
        <dbReference type="ChEBI" id="CHEBI:62899"/>
        <dbReference type="EC" id="2.5.1.3"/>
    </reaction>
</comment>
<evidence type="ECO:0000256" key="5">
    <source>
        <dbReference type="ARBA" id="ARBA00022977"/>
    </source>
</evidence>
<protein>
    <recommendedName>
        <fullName evidence="9">Thiamine-phosphate synthase</fullName>
        <shortName evidence="9">TP synthase</shortName>
        <shortName evidence="9">TPS</shortName>
        <ecNumber evidence="9">2.5.1.3</ecNumber>
    </recommendedName>
    <alternativeName>
        <fullName evidence="9">Thiamine-phosphate pyrophosphorylase</fullName>
        <shortName evidence="9">TMP pyrophosphorylase</shortName>
        <shortName evidence="9">TMP-PPase</shortName>
    </alternativeName>
</protein>
<gene>
    <name evidence="9 13" type="primary">thiE</name>
    <name evidence="13" type="ORF">CSX02_12335</name>
</gene>
<dbReference type="EC" id="2.5.1.3" evidence="9"/>
<keyword evidence="4 9" id="KW-0460">Magnesium</keyword>
<feature type="binding site" evidence="9">
    <location>
        <position position="140"/>
    </location>
    <ligand>
        <name>4-amino-2-methyl-5-(diphosphooxymethyl)pyrimidine</name>
        <dbReference type="ChEBI" id="CHEBI:57841"/>
    </ligand>
</feature>
<evidence type="ECO:0000313" key="14">
    <source>
        <dbReference type="Proteomes" id="UP000224563"/>
    </source>
</evidence>
<name>A0A2G3DZE4_9FIRM</name>
<dbReference type="CDD" id="cd00564">
    <property type="entry name" value="TMP_TenI"/>
    <property type="match status" value="1"/>
</dbReference>
<dbReference type="InterPro" id="IPR022998">
    <property type="entry name" value="ThiamineP_synth_TenI"/>
</dbReference>
<evidence type="ECO:0000256" key="7">
    <source>
        <dbReference type="ARBA" id="ARBA00047851"/>
    </source>
</evidence>
<accession>A0A2G3DZE4</accession>
<dbReference type="RefSeq" id="WP_099386903.1">
    <property type="nucleotide sequence ID" value="NZ_JANSWH010000041.1"/>
</dbReference>
<dbReference type="HAMAP" id="MF_00097">
    <property type="entry name" value="TMP_synthase"/>
    <property type="match status" value="1"/>
</dbReference>
<dbReference type="Gene3D" id="3.20.20.70">
    <property type="entry name" value="Aldolase class I"/>
    <property type="match status" value="1"/>
</dbReference>
<feature type="binding site" evidence="9">
    <location>
        <begin position="187"/>
        <end position="188"/>
    </location>
    <ligand>
        <name>2-[(2R,5Z)-2-carboxy-4-methylthiazol-5(2H)-ylidene]ethyl phosphate</name>
        <dbReference type="ChEBI" id="CHEBI:62899"/>
    </ligand>
</feature>
<dbReference type="GO" id="GO:0004789">
    <property type="term" value="F:thiamine-phosphate diphosphorylase activity"/>
    <property type="evidence" value="ECO:0007669"/>
    <property type="project" value="UniProtKB-UniRule"/>
</dbReference>
<dbReference type="AlphaFoldDB" id="A0A2G3DZE4"/>
<dbReference type="SUPFAM" id="SSF51391">
    <property type="entry name" value="Thiamin phosphate synthase"/>
    <property type="match status" value="1"/>
</dbReference>
<comment type="function">
    <text evidence="9">Condenses 4-methyl-5-(beta-hydroxyethyl)thiazole monophosphate (THZ-P) and 2-methyl-4-amino-5-hydroxymethyl pyrimidine pyrophosphate (HMP-PP) to form thiamine monophosphate (TMP).</text>
</comment>
<dbReference type="GO" id="GO:0009229">
    <property type="term" value="P:thiamine diphosphate biosynthetic process"/>
    <property type="evidence" value="ECO:0007669"/>
    <property type="project" value="UniProtKB-UniRule"/>
</dbReference>
<dbReference type="InterPro" id="IPR036206">
    <property type="entry name" value="ThiamineP_synth_sf"/>
</dbReference>
<evidence type="ECO:0000256" key="1">
    <source>
        <dbReference type="ARBA" id="ARBA00005165"/>
    </source>
</evidence>
<evidence type="ECO:0000256" key="10">
    <source>
        <dbReference type="RuleBase" id="RU003826"/>
    </source>
</evidence>
<feature type="binding site" evidence="9">
    <location>
        <position position="73"/>
    </location>
    <ligand>
        <name>Mg(2+)</name>
        <dbReference type="ChEBI" id="CHEBI:18420"/>
    </ligand>
</feature>